<accession>A0A1I7FLK2</accession>
<dbReference type="Proteomes" id="UP000199138">
    <property type="component" value="Unassembled WGS sequence"/>
</dbReference>
<keyword evidence="3" id="KW-1185">Reference proteome</keyword>
<keyword evidence="1" id="KW-0732">Signal</keyword>
<dbReference type="RefSeq" id="WP_093023491.1">
    <property type="nucleotide sequence ID" value="NZ_FPBK01000002.1"/>
</dbReference>
<protein>
    <submittedName>
        <fullName evidence="2">Gliding motility-associated C-terminal domain-containing protein</fullName>
    </submittedName>
</protein>
<gene>
    <name evidence="2" type="ORF">SAMN05216480_1027</name>
</gene>
<dbReference type="InterPro" id="IPR049804">
    <property type="entry name" value="Choice_anch_L"/>
</dbReference>
<sequence>MKNKQLRLLALFLVFVQFSFSQQITTSAEYTAEELIENILFQGCIEISNVSSPINGSVNNLNSFGYFQSANSNFPFEEGIILATGDIGDAGNILVTDPLNQGEIDWESDADLETALGVDNTLNATVIEFDFIAATNTINFNYILASEEYLNDYPCNYSDSFAFLIKPSDNSAPYTNITLVPGTSTPVSTQNIRPQIVGFCESLNEEYFEGFNVGDTNYNGRTTMLSAYADISPNTSYHIKLVIADQFDENFDSAVFLQGNAFNASVDLGEDVNTCYNSTLIETDIDNPEAVFEWTLNGNPISETTPEITATSSGVYHVTVSLPYAESWCVIEDEIEITLNTIQDAETVNDYQLCELEDNPGHANFNLNVMTASLETSVPFASPEVSYYLTQEDAENQTSAISGTIQNTVNPQTIYVRIDETATGCLAFNSFDLIANGPPVLIQPEDLFGCDSNDDGFETFELTLAGDQATSNNEIMEVTYYLSQDDAENQIGALNTSYTNISNPQTIYLRVENTETQCYNYTSVTLHVTDSPILENTTFRLDGCDQDDNGFANFDLTSVITEIAENYEDYNYSFYTSQSDADNEINSIENPEDYVNSIQGSQVIYIRITDPATGCYDLATINIYASLLEELADLTPYILCDDISNDGIQGFDLIDIEYQILANIGLAYADVSFYLSEEDRDNGIELDKTELLYNTTNPQTLYLSIYSDECSVVEEITIYVNPYFSVDDVAEIQYICDTDADMFTSIPLAQFNSIVANGNDYGAFHYHLTEEEALNDTNIISTLNNTTNPQTIWVSVYNSELTCYDAASITIEVLPAPDTNPVSNVNVCNYNSENTYMFDLTSKIDELLDDTNGVTVEFYTSESDAEAGINIIENPTSYTTESATIYIKSINDETGCYNLRHFSVIIVNFPELTDDNSNFIICEYDNDGVEQFLFSDFDSAIMQGQNYVEVTYYHTETDALNYENAIDKTVLYENTSNPENFYIRRQSTLDDDCYTVDPISVTINNYPVYDAPEDLQLCDDISNDGFEEFDFNDAITNMNLDTTLYDISFYVSENDLYNNTNALPFNYTNTVNPQTVYAKIGDLNACYEVVTFDLNVVQVGEILQPDDIYVCDDDNNGYEIVNIASEDVEVLAIRQYDVTLSYFEDLDENGNGINEIEDPVTYQVSANAYGEAQTVYIIATNTISGCEVSVSLDIYVGTAPQFSNSELGLCLENTSILDLSNLEDQILENSENVELAYYNSLSDAENNTNALGDATEITDPLNNILYVKATNTLTGCTNIEELVVNIYQSPVLNTPEDLRDCSHLGEGNFDLTSQQEYVMENLNSDDFTITYHLSESEAISGENAIPSASLTNFSAYNTEEIFIRVVNNESDCYSITSFTIYIDAYPIIPLEDQYALCLNNMPLVLDADTGNSTDSYLWSTNATTPSINVTATGAYWVKVTSQYGCESTKYVEVIQSESPEITNIDVVSFSENNSITISVTGTGSYLYILDDGEPQTSNVFENVHIGYHTVEVIDENGCAPASDDEVIVLGFPKYFTPNGDGVNDYWNVFGFETLQTSYVAIFDRHGKLLVVLHPNDGGWDGTYNGAMMPSNDYWFKAMINDTEEPFEHRGHFTLKR</sequence>
<dbReference type="STRING" id="1224947.SAMN05216480_1027"/>
<dbReference type="EMBL" id="FPBK01000002">
    <property type="protein sequence ID" value="SFU37089.1"/>
    <property type="molecule type" value="Genomic_DNA"/>
</dbReference>
<name>A0A1I7FLK2_9FLAO</name>
<feature type="signal peptide" evidence="1">
    <location>
        <begin position="1"/>
        <end position="21"/>
    </location>
</feature>
<dbReference type="NCBIfam" id="TIGR04131">
    <property type="entry name" value="Bac_Flav_CTERM"/>
    <property type="match status" value="1"/>
</dbReference>
<dbReference type="NCBIfam" id="NF038133">
    <property type="entry name" value="choice_anch_L"/>
    <property type="match status" value="1"/>
</dbReference>
<dbReference type="InterPro" id="IPR026341">
    <property type="entry name" value="T9SS_type_B"/>
</dbReference>
<evidence type="ECO:0000313" key="3">
    <source>
        <dbReference type="Proteomes" id="UP000199138"/>
    </source>
</evidence>
<dbReference type="OrthoDB" id="9765926at2"/>
<reference evidence="2 3" key="1">
    <citation type="submission" date="2016-10" db="EMBL/GenBank/DDBJ databases">
        <authorList>
            <person name="de Groot N.N."/>
        </authorList>
    </citation>
    <scope>NUCLEOTIDE SEQUENCE [LARGE SCALE GENOMIC DNA]</scope>
    <source>
        <strain evidence="2 3">CGMCC 1.12333</strain>
    </source>
</reference>
<evidence type="ECO:0000256" key="1">
    <source>
        <dbReference type="SAM" id="SignalP"/>
    </source>
</evidence>
<feature type="chain" id="PRO_5011482513" evidence="1">
    <location>
        <begin position="22"/>
        <end position="1616"/>
    </location>
</feature>
<dbReference type="Pfam" id="PF13585">
    <property type="entry name" value="CHU_C"/>
    <property type="match status" value="1"/>
</dbReference>
<proteinExistence type="predicted"/>
<organism evidence="2 3">
    <name type="scientific">Pustulibacterium marinum</name>
    <dbReference type="NCBI Taxonomy" id="1224947"/>
    <lineage>
        <taxon>Bacteria</taxon>
        <taxon>Pseudomonadati</taxon>
        <taxon>Bacteroidota</taxon>
        <taxon>Flavobacteriia</taxon>
        <taxon>Flavobacteriales</taxon>
        <taxon>Flavobacteriaceae</taxon>
        <taxon>Pustulibacterium</taxon>
    </lineage>
</organism>
<evidence type="ECO:0000313" key="2">
    <source>
        <dbReference type="EMBL" id="SFU37089.1"/>
    </source>
</evidence>